<dbReference type="EMBL" id="UHJJ01000001">
    <property type="protein sequence ID" value="SUQ12355.1"/>
    <property type="molecule type" value="Genomic_DNA"/>
</dbReference>
<reference evidence="2" key="1">
    <citation type="submission" date="2017-07" db="EMBL/GenBank/DDBJ databases">
        <authorList>
            <person name="Varghese N."/>
            <person name="Submissions S."/>
        </authorList>
    </citation>
    <scope>NUCLEOTIDE SEQUENCE [LARGE SCALE GENOMIC DNA]</scope>
    <source>
        <strain evidence="2">NLAE-zl-C134</strain>
    </source>
</reference>
<name>A0A316APQ9_9FIRM</name>
<evidence type="ECO:0000313" key="2">
    <source>
        <dbReference type="Proteomes" id="UP000254051"/>
    </source>
</evidence>
<accession>A0A316APQ9</accession>
<proteinExistence type="predicted"/>
<sequence length="30" mass="3366">MIKKQNALCFCVSEVESREAYEKTGLFIAG</sequence>
<protein>
    <submittedName>
        <fullName evidence="1">Uncharacterized protein</fullName>
    </submittedName>
</protein>
<gene>
    <name evidence="1" type="ORF">SAMN05216529_101246</name>
</gene>
<dbReference type="AlphaFoldDB" id="A0A316APQ9"/>
<organism evidence="1 2">
    <name type="scientific">Faecalicatena contorta</name>
    <dbReference type="NCBI Taxonomy" id="39482"/>
    <lineage>
        <taxon>Bacteria</taxon>
        <taxon>Bacillati</taxon>
        <taxon>Bacillota</taxon>
        <taxon>Clostridia</taxon>
        <taxon>Lachnospirales</taxon>
        <taxon>Lachnospiraceae</taxon>
        <taxon>Faecalicatena</taxon>
    </lineage>
</organism>
<dbReference type="Proteomes" id="UP000254051">
    <property type="component" value="Unassembled WGS sequence"/>
</dbReference>
<keyword evidence="2" id="KW-1185">Reference proteome</keyword>
<evidence type="ECO:0000313" key="1">
    <source>
        <dbReference type="EMBL" id="SUQ12355.1"/>
    </source>
</evidence>